<feature type="signal peptide" evidence="1">
    <location>
        <begin position="1"/>
        <end position="22"/>
    </location>
</feature>
<dbReference type="InterPro" id="IPR012334">
    <property type="entry name" value="Pectin_lyas_fold"/>
</dbReference>
<feature type="domain" description="Right handed beta helix" evidence="3">
    <location>
        <begin position="667"/>
        <end position="831"/>
    </location>
</feature>
<evidence type="ECO:0000259" key="3">
    <source>
        <dbReference type="Pfam" id="PF13229"/>
    </source>
</evidence>
<sequence>MKRSILCLVIPLALIAQGSASATTFYVQPSGSDSNSGLTWLLAKKSVSGAIAVAAAGDEIWVAAGTYAEHLRNRIVGDTPVDIKLYGGFNGSETLLGQRNWQLNPTILDGGGGEPPLPPESGSVITITGGAGPGMVIDGFIITGGHAYLGGGIAIVGSAPTITSNYLRDNHAEVGAGIYAVNYKVTPPVAQPLIAGNIIAYNYADDGGGIAVEGGDAIVHLASAAAVIRENLIMANVADFTAGGIGSWGHSSPVIANNLIRANAANYDEGSGEPGGGGILSTADDLEGEPVQYAIAAPLIVNNVIAANGANQGAGIYFVDYRPAPDPELTPPPRVINNTIVANNGAGIFWDNAFPIISNNLVAFNTWGVQQGTIGSSAPVIRYNDIYGNTLQGQRTDYRDLADQGGTAGNITADPLLANATIGNYHLGSGSPCIDAGLSSDASAAWTDLDGLARLGGAAVDIGADEWDGTVWHVPTPVYYVSPAGSDGDGLSWAGAKRTIQGGINAAAATGGELWVATGTYHEHLRIPAYVYLYGGFAGSETSRAARDVAAHPAVIDGDAVPNVVYSAYAGYLVSALDGFTIQNGGAYTGGDYLIFLNNPSSGYSGRGGGVVNRVGSLYLENCTIRRNSLGNPFDNANKLAYGGGLFGYLSYALIRGNTFADNELLNTIDGSGAGIYLTRSAPTIDGNVFTGNRALRGAAIYAYRTTPRITRNTVSANSFYIPYPPASAGAQTGAITLELGPAFLIDGNLISGNQAGQGAGINVSTNFAGSISNNLLVGNSTLASPANSLGGGGIYCLVQDSATAITTIVNNTIVGNSSGDLPGIGAQGGGIAISLPPPLPTPSPPPAGKLLIGNNIIAFNSSGISETLTYPLLAPTLTSNDLYNTGANYTLVTAGASDVSVDPLFVDRAGGDYRLQAASPVVDRGSNALVPAGAVDYAGKPRIVDGTLTGTPVVDLGALELMANHTLALVIGGSGLGSVAISPPPTGCSVSCSNSYPSDTPLTLRATPDQYSLFDGWAGGGCSGTADCLLSLVVDTTVTASFTLDIVHAVLGSAAVADYYPSLQQAYDGALAGGTIKSWGIEFDENLTCAAAKGVTLKGGWNGTYTANSGLTVLHGRLTIQRGTLIVENVLIK</sequence>
<dbReference type="InterPro" id="IPR011459">
    <property type="entry name" value="DUF1565"/>
</dbReference>
<feature type="domain" description="DUF1565" evidence="2">
    <location>
        <begin position="31"/>
        <end position="264"/>
    </location>
</feature>
<evidence type="ECO:0000313" key="5">
    <source>
        <dbReference type="Proteomes" id="UP001317705"/>
    </source>
</evidence>
<reference evidence="4 5" key="1">
    <citation type="submission" date="2022-12" db="EMBL/GenBank/DDBJ databases">
        <title>Polyphasic characterization of Geotalea uranireducens NIT-SL11 newly isolated from a complex of sewage sludge and microbially reduced graphene oxide.</title>
        <authorList>
            <person name="Xie L."/>
            <person name="Yoshida N."/>
            <person name="Meng L."/>
        </authorList>
    </citation>
    <scope>NUCLEOTIDE SEQUENCE [LARGE SCALE GENOMIC DNA]</scope>
    <source>
        <strain evidence="4 5">NIT-SL11</strain>
    </source>
</reference>
<dbReference type="InterPro" id="IPR039448">
    <property type="entry name" value="Beta_helix"/>
</dbReference>
<gene>
    <name evidence="4" type="ORF">GURASL_18450</name>
</gene>
<proteinExistence type="predicted"/>
<organism evidence="4 5">
    <name type="scientific">Geotalea uraniireducens</name>
    <dbReference type="NCBI Taxonomy" id="351604"/>
    <lineage>
        <taxon>Bacteria</taxon>
        <taxon>Pseudomonadati</taxon>
        <taxon>Thermodesulfobacteriota</taxon>
        <taxon>Desulfuromonadia</taxon>
        <taxon>Geobacterales</taxon>
        <taxon>Geobacteraceae</taxon>
        <taxon>Geotalea</taxon>
    </lineage>
</organism>
<dbReference type="Gene3D" id="2.160.20.10">
    <property type="entry name" value="Single-stranded right-handed beta-helix, Pectin lyase-like"/>
    <property type="match status" value="2"/>
</dbReference>
<evidence type="ECO:0008006" key="6">
    <source>
        <dbReference type="Google" id="ProtNLM"/>
    </source>
</evidence>
<dbReference type="Proteomes" id="UP001317705">
    <property type="component" value="Chromosome"/>
</dbReference>
<dbReference type="Pfam" id="PF13229">
    <property type="entry name" value="Beta_helix"/>
    <property type="match status" value="1"/>
</dbReference>
<keyword evidence="1" id="KW-0732">Signal</keyword>
<accession>A0ABM8EL33</accession>
<protein>
    <recommendedName>
        <fullName evidence="6">Bacterial repeat domain-containing protein</fullName>
    </recommendedName>
</protein>
<evidence type="ECO:0000313" key="4">
    <source>
        <dbReference type="EMBL" id="BDV42922.1"/>
    </source>
</evidence>
<keyword evidence="5" id="KW-1185">Reference proteome</keyword>
<dbReference type="RefSeq" id="WP_282003650.1">
    <property type="nucleotide sequence ID" value="NZ_AP027151.1"/>
</dbReference>
<dbReference type="InterPro" id="IPR006626">
    <property type="entry name" value="PbH1"/>
</dbReference>
<evidence type="ECO:0000256" key="1">
    <source>
        <dbReference type="SAM" id="SignalP"/>
    </source>
</evidence>
<dbReference type="SMART" id="SM00710">
    <property type="entry name" value="PbH1"/>
    <property type="match status" value="13"/>
</dbReference>
<dbReference type="SUPFAM" id="SSF51126">
    <property type="entry name" value="Pectin lyase-like"/>
    <property type="match status" value="2"/>
</dbReference>
<dbReference type="Pfam" id="PF07602">
    <property type="entry name" value="DUF1565"/>
    <property type="match status" value="1"/>
</dbReference>
<dbReference type="NCBIfam" id="NF041518">
    <property type="entry name" value="choice_anch_Q"/>
    <property type="match status" value="1"/>
</dbReference>
<feature type="chain" id="PRO_5045625877" description="Bacterial repeat domain-containing protein" evidence="1">
    <location>
        <begin position="23"/>
        <end position="1134"/>
    </location>
</feature>
<name>A0ABM8EL33_9BACT</name>
<evidence type="ECO:0000259" key="2">
    <source>
        <dbReference type="Pfam" id="PF07602"/>
    </source>
</evidence>
<dbReference type="InterPro" id="IPR011050">
    <property type="entry name" value="Pectin_lyase_fold/virulence"/>
</dbReference>
<dbReference type="EMBL" id="AP027151">
    <property type="protein sequence ID" value="BDV42922.1"/>
    <property type="molecule type" value="Genomic_DNA"/>
</dbReference>
<dbReference type="InterPro" id="IPR059226">
    <property type="entry name" value="Choice_anch_Q_dom"/>
</dbReference>